<comment type="caution">
    <text evidence="3">The sequence shown here is derived from an EMBL/GenBank/DDBJ whole genome shotgun (WGS) entry which is preliminary data.</text>
</comment>
<evidence type="ECO:0000256" key="1">
    <source>
        <dbReference type="ARBA" id="ARBA00010613"/>
    </source>
</evidence>
<dbReference type="GO" id="GO:0016787">
    <property type="term" value="F:hydrolase activity"/>
    <property type="evidence" value="ECO:0007669"/>
    <property type="project" value="UniProtKB-KW"/>
</dbReference>
<keyword evidence="3" id="KW-0378">Hydrolase</keyword>
<dbReference type="InterPro" id="IPR001110">
    <property type="entry name" value="UPF0012_CS"/>
</dbReference>
<sequence>MGENHSNSGAKGNEKRMKVAVIQMDVSIGEPERNRERALARMEEAVNGGAEKPDVLVLPEMWNTGYSLENIEEIADANGEPTHAMMSAFAAKHGVNVVAGSVANRTEGGVNNTIFVYDRTGARTSEYSKIHLFRLMEEEKYLKQGGELGRLVVDGEAAGMMVCYDIRFPELTRRLALDGAKVLFVPAQWPKPRLHHWRTLLLARAIENQMFVVACNRVGVSRGTEFFGNSMIISPWGDVLAEGGEEETILRATLDLAEADRVRGTIPVFQDRRPELY</sequence>
<dbReference type="Proteomes" id="UP000309676">
    <property type="component" value="Unassembled WGS sequence"/>
</dbReference>
<gene>
    <name evidence="3" type="ORF">FE782_07240</name>
</gene>
<evidence type="ECO:0000259" key="2">
    <source>
        <dbReference type="PROSITE" id="PS50263"/>
    </source>
</evidence>
<dbReference type="InterPro" id="IPR036526">
    <property type="entry name" value="C-N_Hydrolase_sf"/>
</dbReference>
<dbReference type="Pfam" id="PF00795">
    <property type="entry name" value="CN_hydrolase"/>
    <property type="match status" value="1"/>
</dbReference>
<dbReference type="PROSITE" id="PS50263">
    <property type="entry name" value="CN_HYDROLASE"/>
    <property type="match status" value="1"/>
</dbReference>
<keyword evidence="4" id="KW-1185">Reference proteome</keyword>
<organism evidence="3 4">
    <name type="scientific">Paenibacillus antri</name>
    <dbReference type="NCBI Taxonomy" id="2582848"/>
    <lineage>
        <taxon>Bacteria</taxon>
        <taxon>Bacillati</taxon>
        <taxon>Bacillota</taxon>
        <taxon>Bacilli</taxon>
        <taxon>Bacillales</taxon>
        <taxon>Paenibacillaceae</taxon>
        <taxon>Paenibacillus</taxon>
    </lineage>
</organism>
<accession>A0A5R9GGI7</accession>
<reference evidence="3 4" key="1">
    <citation type="submission" date="2019-05" db="EMBL/GenBank/DDBJ databases">
        <authorList>
            <person name="Narsing Rao M.P."/>
            <person name="Li W.J."/>
        </authorList>
    </citation>
    <scope>NUCLEOTIDE SEQUENCE [LARGE SCALE GENOMIC DNA]</scope>
    <source>
        <strain evidence="3 4">SYSU_K30003</strain>
    </source>
</reference>
<dbReference type="InterPro" id="IPR003010">
    <property type="entry name" value="C-N_Hydrolase"/>
</dbReference>
<dbReference type="SUPFAM" id="SSF56317">
    <property type="entry name" value="Carbon-nitrogen hydrolase"/>
    <property type="match status" value="1"/>
</dbReference>
<dbReference type="EMBL" id="VCIW01000003">
    <property type="protein sequence ID" value="TLS53280.1"/>
    <property type="molecule type" value="Genomic_DNA"/>
</dbReference>
<dbReference type="Gene3D" id="3.60.110.10">
    <property type="entry name" value="Carbon-nitrogen hydrolase"/>
    <property type="match status" value="1"/>
</dbReference>
<dbReference type="AlphaFoldDB" id="A0A5R9GGI7"/>
<comment type="similarity">
    <text evidence="1">Belongs to the carbon-nitrogen hydrolase superfamily. NIT1/NIT2 family.</text>
</comment>
<dbReference type="PROSITE" id="PS01227">
    <property type="entry name" value="UPF0012"/>
    <property type="match status" value="1"/>
</dbReference>
<evidence type="ECO:0000313" key="3">
    <source>
        <dbReference type="EMBL" id="TLS53280.1"/>
    </source>
</evidence>
<protein>
    <submittedName>
        <fullName evidence="3">Carbon-nitrogen family hydrolase</fullName>
    </submittedName>
</protein>
<dbReference type="PANTHER" id="PTHR23088:SF27">
    <property type="entry name" value="DEAMINATED GLUTATHIONE AMIDASE"/>
    <property type="match status" value="1"/>
</dbReference>
<evidence type="ECO:0000313" key="4">
    <source>
        <dbReference type="Proteomes" id="UP000309676"/>
    </source>
</evidence>
<dbReference type="OrthoDB" id="9811121at2"/>
<proteinExistence type="inferred from homology"/>
<dbReference type="CDD" id="cd07583">
    <property type="entry name" value="nitrilase_5"/>
    <property type="match status" value="1"/>
</dbReference>
<name>A0A5R9GGI7_9BACL</name>
<feature type="domain" description="CN hydrolase" evidence="2">
    <location>
        <begin position="17"/>
        <end position="256"/>
    </location>
</feature>
<dbReference type="PANTHER" id="PTHR23088">
    <property type="entry name" value="NITRILASE-RELATED"/>
    <property type="match status" value="1"/>
</dbReference>